<evidence type="ECO:0000313" key="5">
    <source>
        <dbReference type="Proteomes" id="UP000623467"/>
    </source>
</evidence>
<dbReference type="PROSITE" id="PS00562">
    <property type="entry name" value="CBM1_1"/>
    <property type="match status" value="1"/>
</dbReference>
<evidence type="ECO:0000313" key="4">
    <source>
        <dbReference type="EMBL" id="KAF7338889.1"/>
    </source>
</evidence>
<keyword evidence="1" id="KW-0732">Signal</keyword>
<feature type="region of interest" description="Disordered" evidence="2">
    <location>
        <begin position="1"/>
        <end position="57"/>
    </location>
</feature>
<dbReference type="InterPro" id="IPR000254">
    <property type="entry name" value="CBD"/>
</dbReference>
<feature type="domain" description="CBM1" evidence="3">
    <location>
        <begin position="55"/>
        <end position="91"/>
    </location>
</feature>
<evidence type="ECO:0000259" key="3">
    <source>
        <dbReference type="PROSITE" id="PS51164"/>
    </source>
</evidence>
<dbReference type="PROSITE" id="PS51164">
    <property type="entry name" value="CBM1_2"/>
    <property type="match status" value="1"/>
</dbReference>
<evidence type="ECO:0000256" key="1">
    <source>
        <dbReference type="ARBA" id="ARBA00022729"/>
    </source>
</evidence>
<keyword evidence="5" id="KW-1185">Reference proteome</keyword>
<evidence type="ECO:0000256" key="2">
    <source>
        <dbReference type="SAM" id="MobiDB-lite"/>
    </source>
</evidence>
<proteinExistence type="predicted"/>
<name>A0A8H7CIG1_9AGAR</name>
<accession>A0A8H7CIG1</accession>
<dbReference type="InterPro" id="IPR035971">
    <property type="entry name" value="CBD_sf"/>
</dbReference>
<reference evidence="4" key="1">
    <citation type="submission" date="2020-05" db="EMBL/GenBank/DDBJ databases">
        <title>Mycena genomes resolve the evolution of fungal bioluminescence.</title>
        <authorList>
            <person name="Tsai I.J."/>
        </authorList>
    </citation>
    <scope>NUCLEOTIDE SEQUENCE</scope>
    <source>
        <strain evidence="4">160909Yilan</strain>
    </source>
</reference>
<dbReference type="Proteomes" id="UP000623467">
    <property type="component" value="Unassembled WGS sequence"/>
</dbReference>
<dbReference type="EMBL" id="JACAZH010000032">
    <property type="protein sequence ID" value="KAF7338889.1"/>
    <property type="molecule type" value="Genomic_DNA"/>
</dbReference>
<feature type="compositionally biased region" description="Low complexity" evidence="2">
    <location>
        <begin position="16"/>
        <end position="57"/>
    </location>
</feature>
<dbReference type="GO" id="GO:0005975">
    <property type="term" value="P:carbohydrate metabolic process"/>
    <property type="evidence" value="ECO:0007669"/>
    <property type="project" value="InterPro"/>
</dbReference>
<gene>
    <name evidence="4" type="ORF">MSAN_02212100</name>
</gene>
<protein>
    <submittedName>
        <fullName evidence="4">Endoglucanase GH5</fullName>
    </submittedName>
</protein>
<organism evidence="4 5">
    <name type="scientific">Mycena sanguinolenta</name>
    <dbReference type="NCBI Taxonomy" id="230812"/>
    <lineage>
        <taxon>Eukaryota</taxon>
        <taxon>Fungi</taxon>
        <taxon>Dikarya</taxon>
        <taxon>Basidiomycota</taxon>
        <taxon>Agaricomycotina</taxon>
        <taxon>Agaricomycetes</taxon>
        <taxon>Agaricomycetidae</taxon>
        <taxon>Agaricales</taxon>
        <taxon>Marasmiineae</taxon>
        <taxon>Mycenaceae</taxon>
        <taxon>Mycena</taxon>
    </lineage>
</organism>
<dbReference type="SUPFAM" id="SSF57180">
    <property type="entry name" value="Cellulose-binding domain"/>
    <property type="match status" value="1"/>
</dbReference>
<dbReference type="Pfam" id="PF00734">
    <property type="entry name" value="CBM_1"/>
    <property type="match status" value="1"/>
</dbReference>
<dbReference type="OrthoDB" id="2119228at2759"/>
<sequence length="91" mass="9377">MKWFGFVAGGPAPPKSTGTSSTTTISSTSTVSTVTSPTSSPPSTTTSIPTSTPTSVSQHWGQCGGIGWTGPTVCASPYTCQELNSYYYQCL</sequence>
<dbReference type="GO" id="GO:0030248">
    <property type="term" value="F:cellulose binding"/>
    <property type="evidence" value="ECO:0007669"/>
    <property type="project" value="InterPro"/>
</dbReference>
<comment type="caution">
    <text evidence="4">The sequence shown here is derived from an EMBL/GenBank/DDBJ whole genome shotgun (WGS) entry which is preliminary data.</text>
</comment>
<dbReference type="AlphaFoldDB" id="A0A8H7CIG1"/>
<dbReference type="GO" id="GO:0005576">
    <property type="term" value="C:extracellular region"/>
    <property type="evidence" value="ECO:0007669"/>
    <property type="project" value="InterPro"/>
</dbReference>
<dbReference type="SMART" id="SM00236">
    <property type="entry name" value="fCBD"/>
    <property type="match status" value="1"/>
</dbReference>